<dbReference type="NCBIfam" id="NF041492">
    <property type="entry name" value="MobF"/>
    <property type="match status" value="1"/>
</dbReference>
<dbReference type="eggNOG" id="COG0507">
    <property type="taxonomic scope" value="Bacteria"/>
</dbReference>
<dbReference type="SUPFAM" id="SSF52540">
    <property type="entry name" value="P-loop containing nucleoside triphosphate hydrolases"/>
    <property type="match status" value="2"/>
</dbReference>
<gene>
    <name evidence="3" type="ORF">BISU_2031</name>
</gene>
<dbReference type="GO" id="GO:0003678">
    <property type="term" value="F:DNA helicase activity"/>
    <property type="evidence" value="ECO:0007669"/>
    <property type="project" value="UniProtKB-EC"/>
</dbReference>
<feature type="compositionally biased region" description="Low complexity" evidence="1">
    <location>
        <begin position="1373"/>
        <end position="1387"/>
    </location>
</feature>
<dbReference type="SMART" id="SM00382">
    <property type="entry name" value="AAA"/>
    <property type="match status" value="1"/>
</dbReference>
<dbReference type="EC" id="3.6.4.12" evidence="3"/>
<feature type="region of interest" description="Disordered" evidence="1">
    <location>
        <begin position="1368"/>
        <end position="1406"/>
    </location>
</feature>
<keyword evidence="3" id="KW-0413">Isomerase</keyword>
<dbReference type="GO" id="GO:0016787">
    <property type="term" value="F:hydrolase activity"/>
    <property type="evidence" value="ECO:0007669"/>
    <property type="project" value="UniProtKB-KW"/>
</dbReference>
<evidence type="ECO:0000256" key="1">
    <source>
        <dbReference type="SAM" id="MobiDB-lite"/>
    </source>
</evidence>
<comment type="caution">
    <text evidence="3">The sequence shown here is derived from an EMBL/GenBank/DDBJ whole genome shotgun (WGS) entry which is preliminary data.</text>
</comment>
<keyword evidence="4" id="KW-1185">Reference proteome</keyword>
<dbReference type="Gene3D" id="3.40.50.300">
    <property type="entry name" value="P-loop containing nucleotide triphosphate hydrolases"/>
    <property type="match status" value="2"/>
</dbReference>
<sequence>MAMSITKLMAGTASKYYENTVDSVLSDHGGGMANYYNAPGTPPGVWLGSGLRRYGLKAGTQASNKQVHRLYDGLRQPNTGKKLVRMNDESIKAGKVVGGYDLTFHMPKSVNILWASGDKDVRAAITKAHKEAMGESVAWFETHVASSRSGRGSVVRQRAKGVVAVAYTHWDSRDHDPHLHDHVLISNLVERADGKAGALDGGSAFRAAVAISERHTNLLMDKLTQSLGVQWHRRESLDSKASVYEIDGVSDELIEAFSSRHNGIADKKKQLIELARSKGDTVEKARLEALDRQAWRETRKAKPKQPLSLSQLMDSWQSAMREHGIDPAQLAGSCVGASFSAIDVRAALRDRDAMRQLSALLDQSIREQGGQLQRSVTGALHENVKANRTRITLDNVRAEAARLVRGVRVIDGQADELIDALCSVETARLVPLTAQRYEISESMKADERITGWNGRAVTDDQEGFVFATRELLDAEQAFIQRADATYEPARQLDRQAVADAVEAASAAAAHPLAKDQSAAATRLLLDGRMIVALNGAAGTGKTTTLRAVVRSAGRLQGEGLVLGLAPTAAGAGELKKSLGIQTETVAKILYEARTGSLQTRLARANERLGAARTPAARRAAREQVAALSAQSAALRIPRNGIVIVDEAGMADTMSVELLSRLCAENGAKIIMVGDSMQLSSPGEGSGAFSWLVDHGRAQELTTVFRFRDPGEAVRAEHLRRGIKDKKKETYTALDEYEQAGAIHAVREADAERAVVERMVADLSRGVDSILVTATNQDMADLNDAISGRLQDLGLVDSKRRVTLSDKSSAGRGDAVCTRTNNRGLRTPDGTIVRNSDIWTVERVNDDGSLDVHRRGDRSATLTLPAAYVQSSTEGGYAMTAQRSQGRTVERSYTYLSAEADSFSRSMLYVGMTRGRQSNECYVAVKDPEDMRTEGMDSYEIAFWQQRKRPGLEQDGRREWKGQGPAPDKERWYTAGDLLPEDIEQARLRLGQVMDVGGGSELATSWRQRYEKSMRQPKRLAVEWDYYTRLLAERRLEEQVIGPERMRQLAGDPQSLTGMVAAYSEASLIDRRQADRIVRTSIQGGANSVRRALNEQINDRDAGRNTWVAGRYAHAQAGPDESQRVKDAASMANQSLAMLAPGLAERTARDGEKGLAPAWTKAIGPAPESGGSGRRQWERLIEQIEAYRAENDVDDLEHPLGKPGAGAQDAWRDHAWRERLEQRIEVYRATPPDPDALPGLAAQDARGFDGGTVRRLLSGRPLLIDMTAGQPHDQIGRDREYATVRSANPAGAIERARAISPAAVERIAIRADGADEHALLRAWDALSRSQRYAAVRVDAPGGPRPLYESVARRVGAERTLGAMDAAARQERGARAAAAGPGADGGYMAPETGRDPPPHPGRTPDLPPARCMAISLVAATACALRSTRPD</sequence>
<accession>A0A087DTH8</accession>
<organism evidence="3 4">
    <name type="scientific">Bifidobacterium subtile</name>
    <dbReference type="NCBI Taxonomy" id="77635"/>
    <lineage>
        <taxon>Bacteria</taxon>
        <taxon>Bacillati</taxon>
        <taxon>Actinomycetota</taxon>
        <taxon>Actinomycetes</taxon>
        <taxon>Bifidobacteriales</taxon>
        <taxon>Bifidobacteriaceae</taxon>
        <taxon>Bifidobacterium</taxon>
    </lineage>
</organism>
<feature type="non-terminal residue" evidence="3">
    <location>
        <position position="1428"/>
    </location>
</feature>
<dbReference type="CDD" id="cd18809">
    <property type="entry name" value="SF1_C_RecD"/>
    <property type="match status" value="1"/>
</dbReference>
<feature type="compositionally biased region" description="Pro residues" evidence="1">
    <location>
        <begin position="1396"/>
        <end position="1405"/>
    </location>
</feature>
<evidence type="ECO:0000313" key="3">
    <source>
        <dbReference type="EMBL" id="KFI98828.1"/>
    </source>
</evidence>
<dbReference type="InterPro" id="IPR014862">
    <property type="entry name" value="TrwC"/>
</dbReference>
<evidence type="ECO:0000313" key="4">
    <source>
        <dbReference type="Proteomes" id="UP000029055"/>
    </source>
</evidence>
<dbReference type="InterPro" id="IPR003593">
    <property type="entry name" value="AAA+_ATPase"/>
</dbReference>
<dbReference type="Pfam" id="PF08751">
    <property type="entry name" value="TrwC"/>
    <property type="match status" value="1"/>
</dbReference>
<reference evidence="3 4" key="1">
    <citation type="submission" date="2014-03" db="EMBL/GenBank/DDBJ databases">
        <title>Genomics of Bifidobacteria.</title>
        <authorList>
            <person name="Ventura M."/>
            <person name="Milani C."/>
            <person name="Lugli G.A."/>
        </authorList>
    </citation>
    <scope>NUCLEOTIDE SEQUENCE [LARGE SCALE GENOMIC DNA]</scope>
    <source>
        <strain evidence="3 4">LMG 11597</strain>
    </source>
</reference>
<dbReference type="PANTHER" id="PTHR43788">
    <property type="entry name" value="DNA2/NAM7 HELICASE FAMILY MEMBER"/>
    <property type="match status" value="1"/>
</dbReference>
<dbReference type="InterPro" id="IPR050534">
    <property type="entry name" value="Coronavir_polyprotein_1ab"/>
</dbReference>
<protein>
    <submittedName>
        <fullName evidence="3">TrwC relaxase</fullName>
        <ecNumber evidence="3">3.6.4.12</ecNumber>
        <ecNumber evidence="3">5.99.1.2</ecNumber>
    </submittedName>
</protein>
<dbReference type="Proteomes" id="UP000029055">
    <property type="component" value="Unassembled WGS sequence"/>
</dbReference>
<dbReference type="STRING" id="77635.BISU_2031"/>
<dbReference type="EMBL" id="JGZR01000016">
    <property type="protein sequence ID" value="KFI98828.1"/>
    <property type="molecule type" value="Genomic_DNA"/>
</dbReference>
<keyword evidence="3" id="KW-0378">Hydrolase</keyword>
<evidence type="ECO:0000259" key="2">
    <source>
        <dbReference type="SMART" id="SM00382"/>
    </source>
</evidence>
<dbReference type="Gene3D" id="2.30.30.940">
    <property type="match status" value="1"/>
</dbReference>
<dbReference type="EC" id="5.99.1.2" evidence="3"/>
<dbReference type="SUPFAM" id="SSF55464">
    <property type="entry name" value="Origin of replication-binding domain, RBD-like"/>
    <property type="match status" value="1"/>
</dbReference>
<feature type="domain" description="AAA+ ATPase" evidence="2">
    <location>
        <begin position="527"/>
        <end position="796"/>
    </location>
</feature>
<name>A0A087DTH8_9BIFI</name>
<dbReference type="Pfam" id="PF13604">
    <property type="entry name" value="AAA_30"/>
    <property type="match status" value="1"/>
</dbReference>
<proteinExistence type="predicted"/>
<dbReference type="InterPro" id="IPR027417">
    <property type="entry name" value="P-loop_NTPase"/>
</dbReference>